<feature type="domain" description="Acyltransferase 3" evidence="3">
    <location>
        <begin position="24"/>
        <end position="410"/>
    </location>
</feature>
<dbReference type="InterPro" id="IPR002656">
    <property type="entry name" value="Acyl_transf_3_dom"/>
</dbReference>
<feature type="transmembrane region" description="Helical" evidence="2">
    <location>
        <begin position="324"/>
        <end position="341"/>
    </location>
</feature>
<keyword evidence="2" id="KW-0472">Membrane</keyword>
<feature type="region of interest" description="Disordered" evidence="1">
    <location>
        <begin position="437"/>
        <end position="459"/>
    </location>
</feature>
<feature type="transmembrane region" description="Helical" evidence="2">
    <location>
        <begin position="246"/>
        <end position="268"/>
    </location>
</feature>
<evidence type="ECO:0000256" key="1">
    <source>
        <dbReference type="SAM" id="MobiDB-lite"/>
    </source>
</evidence>
<reference evidence="4" key="1">
    <citation type="submission" date="2021-12" db="EMBL/GenBank/DDBJ databases">
        <authorList>
            <person name="King R."/>
        </authorList>
    </citation>
    <scope>NUCLEOTIDE SEQUENCE</scope>
</reference>
<feature type="transmembrane region" description="Helical" evidence="2">
    <location>
        <begin position="32"/>
        <end position="54"/>
    </location>
</feature>
<dbReference type="InterPro" id="IPR052728">
    <property type="entry name" value="O2_lipid_transport_reg"/>
</dbReference>
<dbReference type="Pfam" id="PF01757">
    <property type="entry name" value="Acyl_transf_3"/>
    <property type="match status" value="1"/>
</dbReference>
<feature type="transmembrane region" description="Helical" evidence="2">
    <location>
        <begin position="361"/>
        <end position="384"/>
    </location>
</feature>
<evidence type="ECO:0000256" key="2">
    <source>
        <dbReference type="SAM" id="Phobius"/>
    </source>
</evidence>
<dbReference type="PANTHER" id="PTHR11161">
    <property type="entry name" value="O-ACYLTRANSFERASE"/>
    <property type="match status" value="1"/>
</dbReference>
<dbReference type="GO" id="GO:0016747">
    <property type="term" value="F:acyltransferase activity, transferring groups other than amino-acyl groups"/>
    <property type="evidence" value="ECO:0007669"/>
    <property type="project" value="InterPro"/>
</dbReference>
<feature type="transmembrane region" description="Helical" evidence="2">
    <location>
        <begin position="174"/>
        <end position="195"/>
    </location>
</feature>
<accession>A0A9N9QXX0</accession>
<dbReference type="AlphaFoldDB" id="A0A9N9QXX0"/>
<keyword evidence="2" id="KW-0812">Transmembrane</keyword>
<dbReference type="Proteomes" id="UP001153714">
    <property type="component" value="Chromosome 14"/>
</dbReference>
<dbReference type="OrthoDB" id="118951at2759"/>
<keyword evidence="2" id="KW-1133">Transmembrane helix</keyword>
<evidence type="ECO:0000313" key="4">
    <source>
        <dbReference type="EMBL" id="CAG9785760.1"/>
    </source>
</evidence>
<feature type="transmembrane region" description="Helical" evidence="2">
    <location>
        <begin position="280"/>
        <end position="304"/>
    </location>
</feature>
<organism evidence="4 5">
    <name type="scientific">Diatraea saccharalis</name>
    <name type="common">sugarcane borer</name>
    <dbReference type="NCBI Taxonomy" id="40085"/>
    <lineage>
        <taxon>Eukaryota</taxon>
        <taxon>Metazoa</taxon>
        <taxon>Ecdysozoa</taxon>
        <taxon>Arthropoda</taxon>
        <taxon>Hexapoda</taxon>
        <taxon>Insecta</taxon>
        <taxon>Pterygota</taxon>
        <taxon>Neoptera</taxon>
        <taxon>Endopterygota</taxon>
        <taxon>Lepidoptera</taxon>
        <taxon>Glossata</taxon>
        <taxon>Ditrysia</taxon>
        <taxon>Pyraloidea</taxon>
        <taxon>Crambidae</taxon>
        <taxon>Crambinae</taxon>
        <taxon>Diatraea</taxon>
    </lineage>
</organism>
<gene>
    <name evidence="4" type="ORF">DIATSA_LOCUS3770</name>
</gene>
<feature type="compositionally biased region" description="Basic and acidic residues" evidence="1">
    <location>
        <begin position="437"/>
        <end position="446"/>
    </location>
</feature>
<dbReference type="EMBL" id="OU893345">
    <property type="protein sequence ID" value="CAG9785760.1"/>
    <property type="molecule type" value="Genomic_DNA"/>
</dbReference>
<sequence length="459" mass="52162">MTFSVFTNSRKFFTFYPNPNAITCLDGIRSIAMLWVIVGHTFSTQLSFITANPLDMFHFITSFTSLWITSATITVDTFFMISGLLLVYTTASKLSRMGLIKNLHLFYLNRLMRMFPVLATAVLMQASFQNRVTDGPHWYINAQNTNNCRQYWWTTLLYVQNLVNPLTMCLSHTWYLAIDMQMYIISPLVLFWILGGNKKSGWASLIAAVIAVITASTIYNFLMEFQSATVSLSRTGEESLRYMIEYYVHTLPRAAPFFVGMLFGYILHLCKGKTIWLPKIVVALLWILAGATSTTIFISTYYTIQPDWNNQTVDNILNSFMRPAWAASIAWLTFACAKGYGGPINWFLSLHIFKILGRLSYAMYILHYPLIYIINGTTLAPIFFSVEYSLHRAIIDIMVAVIAAYLVTVLIDMPCSRLIGMALGGKKDRRKNDAKKNDELIKDKDITPPTAATSNKLQL</sequence>
<name>A0A9N9QXX0_9NEOP</name>
<evidence type="ECO:0000313" key="5">
    <source>
        <dbReference type="Proteomes" id="UP001153714"/>
    </source>
</evidence>
<protein>
    <recommendedName>
        <fullName evidence="3">Acyltransferase 3 domain-containing protein</fullName>
    </recommendedName>
</protein>
<keyword evidence="5" id="KW-1185">Reference proteome</keyword>
<feature type="compositionally biased region" description="Polar residues" evidence="1">
    <location>
        <begin position="450"/>
        <end position="459"/>
    </location>
</feature>
<dbReference type="PANTHER" id="PTHR11161:SF0">
    <property type="entry name" value="O-ACYLTRANSFERASE LIKE PROTEIN"/>
    <property type="match status" value="1"/>
</dbReference>
<evidence type="ECO:0000259" key="3">
    <source>
        <dbReference type="Pfam" id="PF01757"/>
    </source>
</evidence>
<reference evidence="4" key="2">
    <citation type="submission" date="2022-10" db="EMBL/GenBank/DDBJ databases">
        <authorList>
            <consortium name="ENA_rothamsted_submissions"/>
            <consortium name="culmorum"/>
            <person name="King R."/>
        </authorList>
    </citation>
    <scope>NUCLEOTIDE SEQUENCE</scope>
</reference>
<feature type="transmembrane region" description="Helical" evidence="2">
    <location>
        <begin position="66"/>
        <end position="90"/>
    </location>
</feature>
<feature type="transmembrane region" description="Helical" evidence="2">
    <location>
        <begin position="202"/>
        <end position="222"/>
    </location>
</feature>
<proteinExistence type="predicted"/>
<feature type="transmembrane region" description="Helical" evidence="2">
    <location>
        <begin position="111"/>
        <end position="128"/>
    </location>
</feature>
<feature type="transmembrane region" description="Helical" evidence="2">
    <location>
        <begin position="390"/>
        <end position="411"/>
    </location>
</feature>